<dbReference type="GeneTree" id="ENSGT00950000182892"/>
<dbReference type="InterPro" id="IPR047167">
    <property type="entry name" value="NFE2-like"/>
</dbReference>
<dbReference type="InterPro" id="IPR004826">
    <property type="entry name" value="bZIP_Maf"/>
</dbReference>
<sequence length="693" mass="78007">MEDQALPLLQVPHSWDQKELQDRGRGQRGRHHSFLALYPVRCRQARWAWFRVPIGPLTDTIELCSCRPEFAVSQRSGRSREASSGTRTLHSAHTARHTHPGSRANMTDIVLPLAQPTQQDMDLIDILWKQDIDLGVGREVFDYQQRQKEYELEKQKKLEKERLEQLQKEQEKALYTHLQLDEETGEFIPIQQAPPAEITSDPQTLTRSLQTKDCLGSETALSSEDFLKLLTDAFPFVVENEEYQSSWLSDPALGGNQNFLYSGPNTETGGLQSTASNGDHDQEMDQAWEELLSITELKGLNHEMNNMVDLSMYQTPECPAVTDPADNYNFLNSMSAMEKPVGHTVSPFLDDLGGSFASSIPAVNTNTSFHVDSFCDNLLTLIDTKLTNVPLEDSSGQCLNEILPDTVDITDLSQCKAFNGSSTQEFNDSDSGISIHTSPCGTSPGQSLTSSVYDDGQYGYSDSEMDDTDSSPEAVQHDLPEKYKYTISEESFFSLSPFIPQEMVSFEMDELNSPASDLPASPGHATTPFTKDKSLSRLEARFTRDEQRAKALNIPFSVDTIVNLPVDDFNAMMSKHEFSEAQLALIRDIRRRGKNKVAAQNCRKRKMENIVELETDLDQLKNEKDKLLAEKGEFNTSLLQLKKQIGTLYMEVFSKLRDEDGKPYSSNEYSLQQTKDGNVFLVPKAKKLEIKKE</sequence>
<evidence type="ECO:0000256" key="6">
    <source>
        <dbReference type="ARBA" id="ARBA00023242"/>
    </source>
</evidence>
<dbReference type="CDD" id="cd14720">
    <property type="entry name" value="bZIP_NFE2-like"/>
    <property type="match status" value="1"/>
</dbReference>
<dbReference type="SUPFAM" id="SSF47454">
    <property type="entry name" value="A DNA-binding domain in eukaryotic transcription factors"/>
    <property type="match status" value="1"/>
</dbReference>
<feature type="compositionally biased region" description="Polar residues" evidence="8">
    <location>
        <begin position="82"/>
        <end position="91"/>
    </location>
</feature>
<dbReference type="Pfam" id="PF03131">
    <property type="entry name" value="bZIP_Maf"/>
    <property type="match status" value="1"/>
</dbReference>
<dbReference type="OrthoDB" id="7458135at2759"/>
<proteinExistence type="inferred from homology"/>
<dbReference type="FunFam" id="1.10.880.10:FF:000001">
    <property type="entry name" value="Nuclear factor erythroid 2-related factor 2"/>
    <property type="match status" value="1"/>
</dbReference>
<dbReference type="Proteomes" id="UP000694569">
    <property type="component" value="Unplaced"/>
</dbReference>
<evidence type="ECO:0000313" key="10">
    <source>
        <dbReference type="Ensembl" id="ENSLLEP00000044840.1"/>
    </source>
</evidence>
<dbReference type="InterPro" id="IPR046347">
    <property type="entry name" value="bZIP_sf"/>
</dbReference>
<keyword evidence="6" id="KW-0539">Nucleus</keyword>
<name>A0A8C5QZT8_9ANUR</name>
<dbReference type="GO" id="GO:0034599">
    <property type="term" value="P:cellular response to oxidative stress"/>
    <property type="evidence" value="ECO:0007669"/>
    <property type="project" value="TreeGrafter"/>
</dbReference>
<feature type="compositionally biased region" description="Basic and acidic residues" evidence="8">
    <location>
        <begin position="15"/>
        <end position="25"/>
    </location>
</feature>
<keyword evidence="5" id="KW-0804">Transcription</keyword>
<feature type="region of interest" description="Disordered" evidence="8">
    <location>
        <begin position="423"/>
        <end position="474"/>
    </location>
</feature>
<keyword evidence="11" id="KW-1185">Reference proteome</keyword>
<evidence type="ECO:0000256" key="3">
    <source>
        <dbReference type="ARBA" id="ARBA00023125"/>
    </source>
</evidence>
<dbReference type="SMART" id="SM00338">
    <property type="entry name" value="BRLZ"/>
    <property type="match status" value="1"/>
</dbReference>
<keyword evidence="2" id="KW-0805">Transcription regulation</keyword>
<gene>
    <name evidence="10" type="primary">NFE2L2</name>
</gene>
<keyword evidence="4" id="KW-0010">Activator</keyword>
<evidence type="ECO:0000256" key="5">
    <source>
        <dbReference type="ARBA" id="ARBA00023163"/>
    </source>
</evidence>
<evidence type="ECO:0000313" key="11">
    <source>
        <dbReference type="Proteomes" id="UP000694569"/>
    </source>
</evidence>
<accession>A0A8C5QZT8</accession>
<dbReference type="Ensembl" id="ENSLLET00000046634.1">
    <property type="protein sequence ID" value="ENSLLEP00000044840.1"/>
    <property type="gene ID" value="ENSLLEG00000028454.1"/>
</dbReference>
<dbReference type="PANTHER" id="PTHR24411:SF3">
    <property type="entry name" value="NUCLEAR FACTOR ERYTHROID 2-RELATED FACTOR 2"/>
    <property type="match status" value="1"/>
</dbReference>
<dbReference type="GO" id="GO:0000981">
    <property type="term" value="F:DNA-binding transcription factor activity, RNA polymerase II-specific"/>
    <property type="evidence" value="ECO:0007669"/>
    <property type="project" value="TreeGrafter"/>
</dbReference>
<keyword evidence="7" id="KW-0175">Coiled coil</keyword>
<evidence type="ECO:0000256" key="8">
    <source>
        <dbReference type="SAM" id="MobiDB-lite"/>
    </source>
</evidence>
<comment type="similarity">
    <text evidence="1">Belongs to the bZIP family. CNC subfamily.</text>
</comment>
<feature type="region of interest" description="Disordered" evidence="8">
    <location>
        <begin position="74"/>
        <end position="103"/>
    </location>
</feature>
<evidence type="ECO:0000256" key="4">
    <source>
        <dbReference type="ARBA" id="ARBA00023159"/>
    </source>
</evidence>
<evidence type="ECO:0000256" key="1">
    <source>
        <dbReference type="ARBA" id="ARBA00008157"/>
    </source>
</evidence>
<protein>
    <submittedName>
        <fullName evidence="10">NFE2 like bZIP transcription factor 2</fullName>
    </submittedName>
</protein>
<evidence type="ECO:0000256" key="2">
    <source>
        <dbReference type="ARBA" id="ARBA00023015"/>
    </source>
</evidence>
<feature type="coiled-coil region" evidence="7">
    <location>
        <begin position="149"/>
        <end position="183"/>
    </location>
</feature>
<evidence type="ECO:0000256" key="7">
    <source>
        <dbReference type="SAM" id="Coils"/>
    </source>
</evidence>
<reference evidence="10" key="1">
    <citation type="submission" date="2025-08" db="UniProtKB">
        <authorList>
            <consortium name="Ensembl"/>
        </authorList>
    </citation>
    <scope>IDENTIFICATION</scope>
</reference>
<dbReference type="AlphaFoldDB" id="A0A8C5QZT8"/>
<feature type="coiled-coil region" evidence="7">
    <location>
        <begin position="603"/>
        <end position="637"/>
    </location>
</feature>
<dbReference type="PROSITE" id="PS00036">
    <property type="entry name" value="BZIP_BASIC"/>
    <property type="match status" value="1"/>
</dbReference>
<dbReference type="InterPro" id="IPR008917">
    <property type="entry name" value="TF_DNA-bd_sf"/>
</dbReference>
<organism evidence="10 11">
    <name type="scientific">Leptobrachium leishanense</name>
    <name type="common">Leishan spiny toad</name>
    <dbReference type="NCBI Taxonomy" id="445787"/>
    <lineage>
        <taxon>Eukaryota</taxon>
        <taxon>Metazoa</taxon>
        <taxon>Chordata</taxon>
        <taxon>Craniata</taxon>
        <taxon>Vertebrata</taxon>
        <taxon>Euteleostomi</taxon>
        <taxon>Amphibia</taxon>
        <taxon>Batrachia</taxon>
        <taxon>Anura</taxon>
        <taxon>Pelobatoidea</taxon>
        <taxon>Megophryidae</taxon>
        <taxon>Leptobrachium</taxon>
    </lineage>
</organism>
<dbReference type="PANTHER" id="PTHR24411">
    <property type="entry name" value="NUCLEAR FACTOR ERYTHROID 2-RELATED FACTOR"/>
    <property type="match status" value="1"/>
</dbReference>
<dbReference type="SUPFAM" id="SSF57959">
    <property type="entry name" value="Leucine zipper domain"/>
    <property type="match status" value="1"/>
</dbReference>
<reference evidence="10" key="2">
    <citation type="submission" date="2025-09" db="UniProtKB">
        <authorList>
            <consortium name="Ensembl"/>
        </authorList>
    </citation>
    <scope>IDENTIFICATION</scope>
</reference>
<dbReference type="PROSITE" id="PS50217">
    <property type="entry name" value="BZIP"/>
    <property type="match status" value="1"/>
</dbReference>
<dbReference type="GO" id="GO:0005634">
    <property type="term" value="C:nucleus"/>
    <property type="evidence" value="ECO:0007669"/>
    <property type="project" value="UniProtKB-ARBA"/>
</dbReference>
<feature type="compositionally biased region" description="Polar residues" evidence="8">
    <location>
        <begin position="423"/>
        <end position="452"/>
    </location>
</feature>
<dbReference type="InterPro" id="IPR004827">
    <property type="entry name" value="bZIP"/>
</dbReference>
<dbReference type="Gene3D" id="1.10.880.10">
    <property type="entry name" value="Transcription factor, Skn-1-like, DNA-binding domain"/>
    <property type="match status" value="1"/>
</dbReference>
<feature type="region of interest" description="Disordered" evidence="8">
    <location>
        <begin position="1"/>
        <end position="27"/>
    </location>
</feature>
<dbReference type="GO" id="GO:0000978">
    <property type="term" value="F:RNA polymerase II cis-regulatory region sequence-specific DNA binding"/>
    <property type="evidence" value="ECO:0007669"/>
    <property type="project" value="InterPro"/>
</dbReference>
<feature type="domain" description="BZIP" evidence="9">
    <location>
        <begin position="585"/>
        <end position="648"/>
    </location>
</feature>
<keyword evidence="3" id="KW-0238">DNA-binding</keyword>
<evidence type="ECO:0000259" key="9">
    <source>
        <dbReference type="PROSITE" id="PS50217"/>
    </source>
</evidence>